<dbReference type="EMBL" id="DTAU01000140">
    <property type="protein sequence ID" value="HFQ79490.1"/>
    <property type="molecule type" value="Genomic_DNA"/>
</dbReference>
<evidence type="ECO:0000256" key="1">
    <source>
        <dbReference type="ARBA" id="ARBA00004651"/>
    </source>
</evidence>
<feature type="transmembrane region" description="Helical" evidence="6">
    <location>
        <begin position="387"/>
        <end position="409"/>
    </location>
</feature>
<feature type="transmembrane region" description="Helical" evidence="6">
    <location>
        <begin position="82"/>
        <end position="105"/>
    </location>
</feature>
<name>A0A7J3MZU2_9CREN</name>
<dbReference type="EMBL" id="DTDH01000168">
    <property type="protein sequence ID" value="HGT98979.1"/>
    <property type="molecule type" value="Genomic_DNA"/>
</dbReference>
<dbReference type="AlphaFoldDB" id="A0A7J3MZU2"/>
<dbReference type="GO" id="GO:0005886">
    <property type="term" value="C:plasma membrane"/>
    <property type="evidence" value="ECO:0007669"/>
    <property type="project" value="UniProtKB-SubCell"/>
</dbReference>
<keyword evidence="3 6" id="KW-0812">Transmembrane</keyword>
<evidence type="ECO:0008006" key="9">
    <source>
        <dbReference type="Google" id="ProtNLM"/>
    </source>
</evidence>
<evidence type="ECO:0000256" key="3">
    <source>
        <dbReference type="ARBA" id="ARBA00022692"/>
    </source>
</evidence>
<protein>
    <recommendedName>
        <fullName evidence="9">Polysaccharide biosynthesis protein</fullName>
    </recommendedName>
</protein>
<sequence>MDEEEITVRIVSGSFMLTVGSVIADIVGLIFSIIIARLLGPEGYGIWSLSLVYPSMVAGLVDLGLATIFARYATLSNRDRDIYIWTGIIFRCLLGFIGALTVYFLANAFAHLLARQYMGDYMRILSVYTASYVLLTALGSIFNGLGRYRISASINISQFILRGVLSILFILMGFGVYGAVVACSLAYTILSIIYFIIYTKHVKPIGFSRKALADMLRLSIPLYIASIGGIAVGPFVSTILARYVSDYDLGNYRVALNALSPIVALQGAISVATLTSLPLLLNNSNSLKKRTEEAILYSSTIFIALVLCYISVISPTIHLFYGRAYAEAPIYATLYSIGIVVSAILGSLVVGSYFITIGVTKWNTITSVIGQLTTIILALTLTSRYNVYGAVISQAIGSIVSSIAGLYIAKKLFSLEVNLKPEIKALLPSGLAYIVTYTILRLLTNIGVSFVAKIISIIVGLTIYSSVYLTLLPLFVDKGIIRNIIMLVGKVEFVGRILKPLGEAYLRLINIE</sequence>
<keyword evidence="4 6" id="KW-1133">Transmembrane helix</keyword>
<feature type="transmembrane region" description="Helical" evidence="6">
    <location>
        <begin position="51"/>
        <end position="70"/>
    </location>
</feature>
<feature type="transmembrane region" description="Helical" evidence="6">
    <location>
        <begin position="263"/>
        <end position="282"/>
    </location>
</feature>
<feature type="transmembrane region" description="Helical" evidence="6">
    <location>
        <begin position="333"/>
        <end position="355"/>
    </location>
</feature>
<dbReference type="InterPro" id="IPR050833">
    <property type="entry name" value="Poly_Biosynth_Transport"/>
</dbReference>
<keyword evidence="5 6" id="KW-0472">Membrane</keyword>
<dbReference type="PANTHER" id="PTHR30250:SF11">
    <property type="entry name" value="O-ANTIGEN TRANSPORTER-RELATED"/>
    <property type="match status" value="1"/>
</dbReference>
<evidence type="ECO:0000256" key="2">
    <source>
        <dbReference type="ARBA" id="ARBA00022475"/>
    </source>
</evidence>
<feature type="transmembrane region" description="Helical" evidence="6">
    <location>
        <begin position="294"/>
        <end position="321"/>
    </location>
</feature>
<organism evidence="8">
    <name type="scientific">Ignisphaera aggregans</name>
    <dbReference type="NCBI Taxonomy" id="334771"/>
    <lineage>
        <taxon>Archaea</taxon>
        <taxon>Thermoproteota</taxon>
        <taxon>Thermoprotei</taxon>
        <taxon>Desulfurococcales</taxon>
        <taxon>Desulfurococcaceae</taxon>
        <taxon>Ignisphaera</taxon>
    </lineage>
</organism>
<evidence type="ECO:0000313" key="7">
    <source>
        <dbReference type="EMBL" id="HFQ79490.1"/>
    </source>
</evidence>
<keyword evidence="2" id="KW-1003">Cell membrane</keyword>
<proteinExistence type="predicted"/>
<feature type="transmembrane region" description="Helical" evidence="6">
    <location>
        <begin position="125"/>
        <end position="145"/>
    </location>
</feature>
<feature type="transmembrane region" description="Helical" evidence="6">
    <location>
        <begin position="15"/>
        <end position="39"/>
    </location>
</feature>
<feature type="transmembrane region" description="Helical" evidence="6">
    <location>
        <begin position="177"/>
        <end position="199"/>
    </location>
</feature>
<feature type="transmembrane region" description="Helical" evidence="6">
    <location>
        <begin position="454"/>
        <end position="476"/>
    </location>
</feature>
<comment type="subcellular location">
    <subcellularLocation>
        <location evidence="1">Cell membrane</location>
        <topology evidence="1">Multi-pass membrane protein</topology>
    </subcellularLocation>
</comment>
<dbReference type="PANTHER" id="PTHR30250">
    <property type="entry name" value="PST FAMILY PREDICTED COLANIC ACID TRANSPORTER"/>
    <property type="match status" value="1"/>
</dbReference>
<feature type="transmembrane region" description="Helical" evidence="6">
    <location>
        <begin position="362"/>
        <end position="381"/>
    </location>
</feature>
<gene>
    <name evidence="7" type="ORF">ENT99_07345</name>
    <name evidence="8" type="ORF">ENU64_06075</name>
</gene>
<evidence type="ECO:0000256" key="5">
    <source>
        <dbReference type="ARBA" id="ARBA00023136"/>
    </source>
</evidence>
<evidence type="ECO:0000256" key="6">
    <source>
        <dbReference type="SAM" id="Phobius"/>
    </source>
</evidence>
<feature type="transmembrane region" description="Helical" evidence="6">
    <location>
        <begin position="152"/>
        <end position="171"/>
    </location>
</feature>
<evidence type="ECO:0000313" key="8">
    <source>
        <dbReference type="EMBL" id="HGT98979.1"/>
    </source>
</evidence>
<feature type="transmembrane region" description="Helical" evidence="6">
    <location>
        <begin position="430"/>
        <end position="448"/>
    </location>
</feature>
<evidence type="ECO:0000256" key="4">
    <source>
        <dbReference type="ARBA" id="ARBA00022989"/>
    </source>
</evidence>
<feature type="transmembrane region" description="Helical" evidence="6">
    <location>
        <begin position="220"/>
        <end position="243"/>
    </location>
</feature>
<comment type="caution">
    <text evidence="8">The sequence shown here is derived from an EMBL/GenBank/DDBJ whole genome shotgun (WGS) entry which is preliminary data.</text>
</comment>
<dbReference type="Pfam" id="PF13440">
    <property type="entry name" value="Polysacc_synt_3"/>
    <property type="match status" value="1"/>
</dbReference>
<accession>A0A7J3MZU2</accession>
<reference evidence="8" key="1">
    <citation type="journal article" date="2020" name="mSystems">
        <title>Genome- and Community-Level Interaction Insights into Carbon Utilization and Element Cycling Functions of Hydrothermarchaeota in Hydrothermal Sediment.</title>
        <authorList>
            <person name="Zhou Z."/>
            <person name="Liu Y."/>
            <person name="Xu W."/>
            <person name="Pan J."/>
            <person name="Luo Z.H."/>
            <person name="Li M."/>
        </authorList>
    </citation>
    <scope>NUCLEOTIDE SEQUENCE [LARGE SCALE GENOMIC DNA]</scope>
    <source>
        <strain evidence="7">SpSt-629</strain>
        <strain evidence="8">SpSt-688</strain>
    </source>
</reference>